<dbReference type="GO" id="GO:0015920">
    <property type="term" value="P:lipopolysaccharide transport"/>
    <property type="evidence" value="ECO:0007669"/>
    <property type="project" value="TreeGrafter"/>
</dbReference>
<evidence type="ECO:0000313" key="6">
    <source>
        <dbReference type="EMBL" id="AHF01849.1"/>
    </source>
</evidence>
<evidence type="ECO:0000256" key="3">
    <source>
        <dbReference type="ARBA" id="ARBA00023139"/>
    </source>
</evidence>
<dbReference type="KEGG" id="tao:THIAE_08860"/>
<keyword evidence="2" id="KW-0472">Membrane</keyword>
<dbReference type="GO" id="GO:0043165">
    <property type="term" value="P:Gram-negative-bacterium-type cell outer membrane assembly"/>
    <property type="evidence" value="ECO:0007669"/>
    <property type="project" value="InterPro"/>
</dbReference>
<dbReference type="GO" id="GO:0001530">
    <property type="term" value="F:lipopolysaccharide binding"/>
    <property type="evidence" value="ECO:0007669"/>
    <property type="project" value="TreeGrafter"/>
</dbReference>
<dbReference type="Pfam" id="PF04390">
    <property type="entry name" value="LptE"/>
    <property type="match status" value="1"/>
</dbReference>
<keyword evidence="7" id="KW-1185">Reference proteome</keyword>
<dbReference type="PROSITE" id="PS51257">
    <property type="entry name" value="PROKAR_LIPOPROTEIN"/>
    <property type="match status" value="1"/>
</dbReference>
<dbReference type="PANTHER" id="PTHR38098">
    <property type="entry name" value="LPS-ASSEMBLY LIPOPROTEIN LPTE"/>
    <property type="match status" value="1"/>
</dbReference>
<protein>
    <recommendedName>
        <fullName evidence="8">LPS-assembly lipoprotein LptE</fullName>
    </recommendedName>
</protein>
<evidence type="ECO:0000256" key="1">
    <source>
        <dbReference type="ARBA" id="ARBA00022729"/>
    </source>
</evidence>
<keyword evidence="4" id="KW-0998">Cell outer membrane</keyword>
<evidence type="ECO:0000256" key="4">
    <source>
        <dbReference type="ARBA" id="ARBA00023237"/>
    </source>
</evidence>
<dbReference type="InParanoid" id="W0DXY7"/>
<dbReference type="eggNOG" id="COG2980">
    <property type="taxonomic scope" value="Bacteria"/>
</dbReference>
<dbReference type="EMBL" id="CP007030">
    <property type="protein sequence ID" value="AHF01849.1"/>
    <property type="molecule type" value="Genomic_DNA"/>
</dbReference>
<accession>W0DXY7</accession>
<gene>
    <name evidence="6" type="ORF">THIAE_08860</name>
</gene>
<organism evidence="6 7">
    <name type="scientific">Thiomicrospira aerophila AL3</name>
    <dbReference type="NCBI Taxonomy" id="717772"/>
    <lineage>
        <taxon>Bacteria</taxon>
        <taxon>Pseudomonadati</taxon>
        <taxon>Pseudomonadota</taxon>
        <taxon>Gammaproteobacteria</taxon>
        <taxon>Thiotrichales</taxon>
        <taxon>Piscirickettsiaceae</taxon>
        <taxon>Thiomicrospira</taxon>
    </lineage>
</organism>
<evidence type="ECO:0008006" key="8">
    <source>
        <dbReference type="Google" id="ProtNLM"/>
    </source>
</evidence>
<reference evidence="6 7" key="1">
    <citation type="submission" date="2013-12" db="EMBL/GenBank/DDBJ databases">
        <authorList>
            <consortium name="DOE Joint Genome Institute"/>
            <person name="Kappler U."/>
            <person name="Huntemann M."/>
            <person name="Han J."/>
            <person name="Chen A."/>
            <person name="Kyrpides N."/>
            <person name="Mavromatis K."/>
            <person name="Markowitz V."/>
            <person name="Palaniappan K."/>
            <person name="Ivanova N."/>
            <person name="Schaumberg A."/>
            <person name="Pati A."/>
            <person name="Liolios K."/>
            <person name="Nordberg H.P."/>
            <person name="Cantor M.N."/>
            <person name="Hua S.X."/>
            <person name="Woyke T."/>
        </authorList>
    </citation>
    <scope>NUCLEOTIDE SEQUENCE [LARGE SCALE GENOMIC DNA]</scope>
    <source>
        <strain evidence="7">AL2</strain>
    </source>
</reference>
<dbReference type="RefSeq" id="WP_006460916.1">
    <property type="nucleotide sequence ID" value="NZ_CP007030.1"/>
</dbReference>
<name>W0DXY7_9GAMM</name>
<keyword evidence="5" id="KW-0449">Lipoprotein</keyword>
<keyword evidence="1" id="KW-0732">Signal</keyword>
<dbReference type="STRING" id="717772.THIAE_08860"/>
<dbReference type="Gene3D" id="3.30.160.150">
    <property type="entry name" value="Lipoprotein like domain"/>
    <property type="match status" value="1"/>
</dbReference>
<evidence type="ECO:0000256" key="5">
    <source>
        <dbReference type="ARBA" id="ARBA00023288"/>
    </source>
</evidence>
<dbReference type="GO" id="GO:1990351">
    <property type="term" value="C:transporter complex"/>
    <property type="evidence" value="ECO:0007669"/>
    <property type="project" value="TreeGrafter"/>
</dbReference>
<evidence type="ECO:0000256" key="2">
    <source>
        <dbReference type="ARBA" id="ARBA00023136"/>
    </source>
</evidence>
<proteinExistence type="predicted"/>
<dbReference type="InterPro" id="IPR007485">
    <property type="entry name" value="LPS_assembly_LptE"/>
</dbReference>
<dbReference type="OrthoDB" id="5615782at2"/>
<dbReference type="GO" id="GO:0019867">
    <property type="term" value="C:outer membrane"/>
    <property type="evidence" value="ECO:0007669"/>
    <property type="project" value="InterPro"/>
</dbReference>
<dbReference type="HOGENOM" id="CLU_1539327_0_0_6"/>
<dbReference type="AlphaFoldDB" id="W0DXY7"/>
<sequence length="174" mass="18827">MTLTRRGLLAGLVTGSVAALSGCGFRLRGTGGFSGQLTMSAIYITGASPAGLLAALNQQLDAAGVERVSSLAQAPYHLELGRYETRTTTSARNQAGEVIGELIRMTQAIRLHDVANEQLLLDTQVMVMRDVQVDPAASLAAERERRDLQEPMWQELARNILDRVSRQLPAEPAR</sequence>
<keyword evidence="3" id="KW-0564">Palmitate</keyword>
<dbReference type="PANTHER" id="PTHR38098:SF1">
    <property type="entry name" value="LPS-ASSEMBLY LIPOPROTEIN LPTE"/>
    <property type="match status" value="1"/>
</dbReference>
<dbReference type="Proteomes" id="UP000005380">
    <property type="component" value="Chromosome"/>
</dbReference>
<evidence type="ECO:0000313" key="7">
    <source>
        <dbReference type="Proteomes" id="UP000005380"/>
    </source>
</evidence>